<name>A0A8H3GTQ2_9AGAM</name>
<gene>
    <name evidence="2" type="ORF">RDB_LOCUS166645</name>
</gene>
<accession>A0A8H3GTQ2</accession>
<evidence type="ECO:0000313" key="3">
    <source>
        <dbReference type="Proteomes" id="UP000663846"/>
    </source>
</evidence>
<feature type="compositionally biased region" description="Polar residues" evidence="1">
    <location>
        <begin position="138"/>
        <end position="149"/>
    </location>
</feature>
<evidence type="ECO:0000256" key="1">
    <source>
        <dbReference type="SAM" id="MobiDB-lite"/>
    </source>
</evidence>
<sequence length="288" mass="32722">MSSPRPSQQTGSTHTQTQDEPMPFLIAQYEGRKLTVPRSVNYQGTVASLKRNISSLRAIPEDRIFILALLPAVNDHVQITEEVWASLCPKLTTIRIEQDTRDQAQRSKREHSPDIWSDKKHSKSAQPRRLQARESTIRESSQASMGTTEASRDKSYNDSSRGGQHRSPWNGTNIGPMRYHKRRTKHGLNLQPLTWSYSRDGIDRVSVGHRAVGDVHASPTDPEDDKFDHWVCRIIGGRKKWSRVSRGDPHPTQGGYVLRDGTMMLPPQWVLPVSLRCAEYRLNLGSKR</sequence>
<feature type="region of interest" description="Disordered" evidence="1">
    <location>
        <begin position="1"/>
        <end position="22"/>
    </location>
</feature>
<proteinExistence type="predicted"/>
<comment type="caution">
    <text evidence="2">The sequence shown here is derived from an EMBL/GenBank/DDBJ whole genome shotgun (WGS) entry which is preliminary data.</text>
</comment>
<dbReference type="EMBL" id="CAJMWS010000835">
    <property type="protein sequence ID" value="CAE6465765.1"/>
    <property type="molecule type" value="Genomic_DNA"/>
</dbReference>
<reference evidence="2" key="1">
    <citation type="submission" date="2021-01" db="EMBL/GenBank/DDBJ databases">
        <authorList>
            <person name="Kaushik A."/>
        </authorList>
    </citation>
    <scope>NUCLEOTIDE SEQUENCE</scope>
    <source>
        <strain evidence="2">AG1-1C</strain>
    </source>
</reference>
<feature type="compositionally biased region" description="Low complexity" evidence="1">
    <location>
        <begin position="7"/>
        <end position="18"/>
    </location>
</feature>
<feature type="region of interest" description="Disordered" evidence="1">
    <location>
        <begin position="99"/>
        <end position="179"/>
    </location>
</feature>
<dbReference type="AlphaFoldDB" id="A0A8H3GTQ2"/>
<feature type="compositionally biased region" description="Basic and acidic residues" evidence="1">
    <location>
        <begin position="99"/>
        <end position="119"/>
    </location>
</feature>
<organism evidence="2 3">
    <name type="scientific">Rhizoctonia solani</name>
    <dbReference type="NCBI Taxonomy" id="456999"/>
    <lineage>
        <taxon>Eukaryota</taxon>
        <taxon>Fungi</taxon>
        <taxon>Dikarya</taxon>
        <taxon>Basidiomycota</taxon>
        <taxon>Agaricomycotina</taxon>
        <taxon>Agaricomycetes</taxon>
        <taxon>Cantharellales</taxon>
        <taxon>Ceratobasidiaceae</taxon>
        <taxon>Rhizoctonia</taxon>
    </lineage>
</organism>
<feature type="compositionally biased region" description="Polar residues" evidence="1">
    <location>
        <begin position="157"/>
        <end position="173"/>
    </location>
</feature>
<protein>
    <submittedName>
        <fullName evidence="2">Uncharacterized protein</fullName>
    </submittedName>
</protein>
<evidence type="ECO:0000313" key="2">
    <source>
        <dbReference type="EMBL" id="CAE6465765.1"/>
    </source>
</evidence>
<dbReference type="Proteomes" id="UP000663846">
    <property type="component" value="Unassembled WGS sequence"/>
</dbReference>